<dbReference type="KEGG" id="mprt:ET475_01755"/>
<dbReference type="PROSITE" id="PS51186">
    <property type="entry name" value="GNAT"/>
    <property type="match status" value="1"/>
</dbReference>
<evidence type="ECO:0000313" key="5">
    <source>
        <dbReference type="Proteomes" id="UP000293995"/>
    </source>
</evidence>
<dbReference type="InterPro" id="IPR050832">
    <property type="entry name" value="Bact_Acetyltransf"/>
</dbReference>
<reference evidence="4 5" key="1">
    <citation type="submission" date="2019-01" db="EMBL/GenBank/DDBJ databases">
        <title>Genome sequencing of strain DFW100M-13.</title>
        <authorList>
            <person name="Heo J."/>
            <person name="Kim S.-J."/>
            <person name="Kim J.-S."/>
            <person name="Hong S.-B."/>
            <person name="Kwon S.-W."/>
        </authorList>
    </citation>
    <scope>NUCLEOTIDE SEQUENCE [LARGE SCALE GENOMIC DNA]</scope>
    <source>
        <strain evidence="4 5">DFW100M-13</strain>
    </source>
</reference>
<dbReference type="InterPro" id="IPR000182">
    <property type="entry name" value="GNAT_dom"/>
</dbReference>
<evidence type="ECO:0000256" key="1">
    <source>
        <dbReference type="ARBA" id="ARBA00022679"/>
    </source>
</evidence>
<dbReference type="GO" id="GO:0016747">
    <property type="term" value="F:acyltransferase activity, transferring groups other than amino-acyl groups"/>
    <property type="evidence" value="ECO:0007669"/>
    <property type="project" value="InterPro"/>
</dbReference>
<dbReference type="CDD" id="cd04301">
    <property type="entry name" value="NAT_SF"/>
    <property type="match status" value="1"/>
</dbReference>
<keyword evidence="1 4" id="KW-0808">Transferase</keyword>
<dbReference type="EMBL" id="CP035494">
    <property type="protein sequence ID" value="QAY61654.1"/>
    <property type="molecule type" value="Genomic_DNA"/>
</dbReference>
<sequence>MIVRIVEPGDQSAWAELYAGYRAFYRLPDDPVAVSTTWQWVRDGEHGLVGLVTVDDDNVPIALANVRWFARPSSATMGLYLDDLFTAPEARGSGAASALLKHAAELAGEGGGSVVRWITAADNATARSVYDTHAAATPWVTYDMKPTA</sequence>
<dbReference type="InterPro" id="IPR016181">
    <property type="entry name" value="Acyl_CoA_acyltransferase"/>
</dbReference>
<dbReference type="OrthoDB" id="9805924at2"/>
<keyword evidence="5" id="KW-1185">Reference proteome</keyword>
<accession>A0A4P6EH11</accession>
<name>A0A4P6EH11_9MICO</name>
<dbReference type="PANTHER" id="PTHR43877">
    <property type="entry name" value="AMINOALKYLPHOSPHONATE N-ACETYLTRANSFERASE-RELATED-RELATED"/>
    <property type="match status" value="1"/>
</dbReference>
<evidence type="ECO:0000256" key="2">
    <source>
        <dbReference type="ARBA" id="ARBA00023315"/>
    </source>
</evidence>
<dbReference type="Pfam" id="PF00583">
    <property type="entry name" value="Acetyltransf_1"/>
    <property type="match status" value="1"/>
</dbReference>
<keyword evidence="2" id="KW-0012">Acyltransferase</keyword>
<evidence type="ECO:0000259" key="3">
    <source>
        <dbReference type="PROSITE" id="PS51186"/>
    </source>
</evidence>
<proteinExistence type="predicted"/>
<dbReference type="Gene3D" id="3.40.630.30">
    <property type="match status" value="1"/>
</dbReference>
<dbReference type="SUPFAM" id="SSF55729">
    <property type="entry name" value="Acyl-CoA N-acyltransferases (Nat)"/>
    <property type="match status" value="1"/>
</dbReference>
<dbReference type="AlphaFoldDB" id="A0A4P6EH11"/>
<protein>
    <submittedName>
        <fullName evidence="4">GNAT family N-acetyltransferase</fullName>
    </submittedName>
</protein>
<feature type="domain" description="N-acetyltransferase" evidence="3">
    <location>
        <begin position="1"/>
        <end position="148"/>
    </location>
</feature>
<dbReference type="PANTHER" id="PTHR43877:SF2">
    <property type="entry name" value="AMINOALKYLPHOSPHONATE N-ACETYLTRANSFERASE-RELATED"/>
    <property type="match status" value="1"/>
</dbReference>
<dbReference type="Proteomes" id="UP000293995">
    <property type="component" value="Chromosome"/>
</dbReference>
<organism evidence="4 5">
    <name type="scientific">Microbacterium protaetiae</name>
    <dbReference type="NCBI Taxonomy" id="2509458"/>
    <lineage>
        <taxon>Bacteria</taxon>
        <taxon>Bacillati</taxon>
        <taxon>Actinomycetota</taxon>
        <taxon>Actinomycetes</taxon>
        <taxon>Micrococcales</taxon>
        <taxon>Microbacteriaceae</taxon>
        <taxon>Microbacterium</taxon>
    </lineage>
</organism>
<evidence type="ECO:0000313" key="4">
    <source>
        <dbReference type="EMBL" id="QAY61654.1"/>
    </source>
</evidence>
<gene>
    <name evidence="4" type="ORF">ET475_01755</name>
</gene>